<dbReference type="EMBL" id="CP004350">
    <property type="protein sequence ID" value="AHI19498.1"/>
    <property type="molecule type" value="Genomic_DNA"/>
</dbReference>
<accession>A0ABN4CDW9</accession>
<dbReference type="RefSeq" id="WP_006822360.1">
    <property type="nucleotide sequence ID" value="NZ_CP004350.1"/>
</dbReference>
<gene>
    <name evidence="1" type="ORF">CCASEI_04600</name>
</gene>
<evidence type="ECO:0008006" key="3">
    <source>
        <dbReference type="Google" id="ProtNLM"/>
    </source>
</evidence>
<evidence type="ECO:0000313" key="2">
    <source>
        <dbReference type="Proteomes" id="UP000019226"/>
    </source>
</evidence>
<dbReference type="InterPro" id="IPR019270">
    <property type="entry name" value="DUF2283"/>
</dbReference>
<keyword evidence="2" id="KW-1185">Reference proteome</keyword>
<sequence length="97" mass="11490">MKAQEMQETQTEERGSAYITLNGNEVEYSIEIEDDVFADFDEDSYLVGLELRELNRIPSFEDIEYVVDMYDDDQEEFLKYALEELGAYSRIRKYFGN</sequence>
<reference evidence="2" key="1">
    <citation type="submission" date="2013-02" db="EMBL/GenBank/DDBJ databases">
        <title>The complete genome sequence of Corynebacterium casei LMG S-19264 (=DSM 44701).</title>
        <authorList>
            <person name="Ruckert C."/>
            <person name="Albersmeier A."/>
            <person name="Kalinowski J."/>
        </authorList>
    </citation>
    <scope>NUCLEOTIDE SEQUENCE [LARGE SCALE GENOMIC DNA]</scope>
    <source>
        <strain evidence="2">LMG S-19264</strain>
    </source>
</reference>
<proteinExistence type="predicted"/>
<dbReference type="GeneID" id="82877086"/>
<dbReference type="Proteomes" id="UP000019226">
    <property type="component" value="Chromosome"/>
</dbReference>
<evidence type="ECO:0000313" key="1">
    <source>
        <dbReference type="EMBL" id="AHI19498.1"/>
    </source>
</evidence>
<protein>
    <recommendedName>
        <fullName evidence="3">Phage protein</fullName>
    </recommendedName>
</protein>
<name>A0ABN4CDW9_9CORY</name>
<dbReference type="Pfam" id="PF10049">
    <property type="entry name" value="DUF2283"/>
    <property type="match status" value="1"/>
</dbReference>
<organism evidence="1 2">
    <name type="scientific">Corynebacterium casei LMG S-19264</name>
    <dbReference type="NCBI Taxonomy" id="1285583"/>
    <lineage>
        <taxon>Bacteria</taxon>
        <taxon>Bacillati</taxon>
        <taxon>Actinomycetota</taxon>
        <taxon>Actinomycetes</taxon>
        <taxon>Mycobacteriales</taxon>
        <taxon>Corynebacteriaceae</taxon>
        <taxon>Corynebacterium</taxon>
    </lineage>
</organism>